<reference evidence="1 2" key="1">
    <citation type="submission" date="2018-08" db="EMBL/GenBank/DDBJ databases">
        <title>Draft genome of the lignicolous fungus Coniochaeta pulveracea.</title>
        <authorList>
            <person name="Borstlap C.J."/>
            <person name="De Witt R.N."/>
            <person name="Botha A."/>
            <person name="Volschenk H."/>
        </authorList>
    </citation>
    <scope>NUCLEOTIDE SEQUENCE [LARGE SCALE GENOMIC DNA]</scope>
    <source>
        <strain evidence="1 2">CAB683</strain>
    </source>
</reference>
<organism evidence="1 2">
    <name type="scientific">Coniochaeta pulveracea</name>
    <dbReference type="NCBI Taxonomy" id="177199"/>
    <lineage>
        <taxon>Eukaryota</taxon>
        <taxon>Fungi</taxon>
        <taxon>Dikarya</taxon>
        <taxon>Ascomycota</taxon>
        <taxon>Pezizomycotina</taxon>
        <taxon>Sordariomycetes</taxon>
        <taxon>Sordariomycetidae</taxon>
        <taxon>Coniochaetales</taxon>
        <taxon>Coniochaetaceae</taxon>
        <taxon>Coniochaeta</taxon>
    </lineage>
</organism>
<dbReference type="InterPro" id="IPR010354">
    <property type="entry name" value="Oleate_hydratase"/>
</dbReference>
<comment type="caution">
    <text evidence="1">The sequence shown here is derived from an EMBL/GenBank/DDBJ whole genome shotgun (WGS) entry which is preliminary data.</text>
</comment>
<dbReference type="AlphaFoldDB" id="A0A420XXQ8"/>
<evidence type="ECO:0000313" key="2">
    <source>
        <dbReference type="Proteomes" id="UP000275385"/>
    </source>
</evidence>
<dbReference type="InterPro" id="IPR036188">
    <property type="entry name" value="FAD/NAD-bd_sf"/>
</dbReference>
<dbReference type="GO" id="GO:0071949">
    <property type="term" value="F:FAD binding"/>
    <property type="evidence" value="ECO:0007669"/>
    <property type="project" value="InterPro"/>
</dbReference>
<sequence length="585" mass="66641">MYHSQGNYEAFARPLKPEGIENKRAWIVGSGLAGLSTAAFLVRDAQMPGKNITILEQGNLPGGALDGIKEPEKGFIIRGGREMESHFECLWDLFRSVPSLEEEGASVLDEFYWLNKRDPNFSLQRATIRQGQDANTKHLFTLSEKAQSELTKLFLATRKEVENKRIDEVFGDDFFKSNFWLYWQTMFAFQTWHSALEMKLYLHRFIGHIAGLPDFSTLKFTKYNQYESLVLPLKNWLESRGVVFQYNTEVQDVDFEINDNEKRATYIHWLRDGSRGGQPLTPDDLAFLTIGSLTENSGIGDHHTPPSLRDGPAPAWDLWRRIAAKDASFGRPEVFCGNIPATKWESATVTTLDKRIPEYIQKICKRDPFSGKVVTGGIVTARDSSWIMSWTVNRQPHFKQQKKDQIVVWVYALLVEKNGDYVKKPMQDCTGEEITQEWLFHLGVPPEDIPSLAADGAKCVPVMMPYVTSFFMPRQAGDRPDIVPAGAKNFAFTGQFAETGRDTIFTTEYSVRTAMEAVYQLTGVDRGVPEVFASTYDVRVLLNAICHLRDGKELATWLPERIRRFLSQKLEQSQIGQLLHDYHLI</sequence>
<protein>
    <recommendedName>
        <fullName evidence="3">Oleate hydratase</fullName>
    </recommendedName>
</protein>
<dbReference type="SUPFAM" id="SSF51905">
    <property type="entry name" value="FAD/NAD(P)-binding domain"/>
    <property type="match status" value="1"/>
</dbReference>
<dbReference type="Pfam" id="PF06100">
    <property type="entry name" value="MCRA"/>
    <property type="match status" value="1"/>
</dbReference>
<dbReference type="PANTHER" id="PTHR37417:SF3">
    <property type="entry name" value="MYOSIN-CROSSREACTIVE PROTEIN"/>
    <property type="match status" value="1"/>
</dbReference>
<dbReference type="Proteomes" id="UP000275385">
    <property type="component" value="Unassembled WGS sequence"/>
</dbReference>
<accession>A0A420XXQ8</accession>
<dbReference type="EMBL" id="QVQW01000103">
    <property type="protein sequence ID" value="RKU40445.1"/>
    <property type="molecule type" value="Genomic_DNA"/>
</dbReference>
<dbReference type="Gene3D" id="3.50.50.60">
    <property type="entry name" value="FAD/NAD(P)-binding domain"/>
    <property type="match status" value="2"/>
</dbReference>
<dbReference type="NCBIfam" id="NF010584">
    <property type="entry name" value="PRK13977.1"/>
    <property type="match status" value="1"/>
</dbReference>
<dbReference type="Gene3D" id="3.30.9.80">
    <property type="match status" value="1"/>
</dbReference>
<evidence type="ECO:0008006" key="3">
    <source>
        <dbReference type="Google" id="ProtNLM"/>
    </source>
</evidence>
<proteinExistence type="predicted"/>
<name>A0A420XXQ8_9PEZI</name>
<keyword evidence="2" id="KW-1185">Reference proteome</keyword>
<dbReference type="GO" id="GO:0050151">
    <property type="term" value="F:oleate hydratase activity"/>
    <property type="evidence" value="ECO:0007669"/>
    <property type="project" value="InterPro"/>
</dbReference>
<gene>
    <name evidence="1" type="ORF">DL546_000007</name>
</gene>
<evidence type="ECO:0000313" key="1">
    <source>
        <dbReference type="EMBL" id="RKU40445.1"/>
    </source>
</evidence>
<dbReference type="PANTHER" id="PTHR37417">
    <property type="entry name" value="67 KDA MYOSIN-CROSS-REACTIVE ANTIGEN FAMILY PROTEIN (AFU_ORTHOLOGUE AFUA_5G09970)"/>
    <property type="match status" value="1"/>
</dbReference>
<dbReference type="GO" id="GO:0006631">
    <property type="term" value="P:fatty acid metabolic process"/>
    <property type="evidence" value="ECO:0007669"/>
    <property type="project" value="InterPro"/>
</dbReference>
<dbReference type="STRING" id="177199.A0A420XXQ8"/>
<dbReference type="OrthoDB" id="545169at2759"/>